<gene>
    <name evidence="3" type="ORF">BDW47DRAFT_121993</name>
</gene>
<dbReference type="InterPro" id="IPR029071">
    <property type="entry name" value="Ubiquitin-like_domsf"/>
</dbReference>
<reference evidence="3 4" key="1">
    <citation type="submission" date="2017-12" db="EMBL/GenBank/DDBJ databases">
        <authorList>
            <consortium name="DOE Joint Genome Institute"/>
            <person name="Haridas S."/>
            <person name="Kjaerbolling I."/>
            <person name="Vesth T.C."/>
            <person name="Frisvad J.C."/>
            <person name="Nybo J.L."/>
            <person name="Theobald S."/>
            <person name="Kuo A."/>
            <person name="Bowyer P."/>
            <person name="Matsuda Y."/>
            <person name="Mondo S."/>
            <person name="Lyhne E.K."/>
            <person name="Kogle M.E."/>
            <person name="Clum A."/>
            <person name="Lipzen A."/>
            <person name="Salamov A."/>
            <person name="Ngan C.Y."/>
            <person name="Daum C."/>
            <person name="Chiniquy J."/>
            <person name="Barry K."/>
            <person name="LaButti K."/>
            <person name="Simmons B.A."/>
            <person name="Magnuson J.K."/>
            <person name="Mortensen U.H."/>
            <person name="Larsen T.O."/>
            <person name="Grigoriev I.V."/>
            <person name="Baker S.E."/>
            <person name="Andersen M.R."/>
            <person name="Nordberg H.P."/>
            <person name="Cantor M.N."/>
            <person name="Hua S.X."/>
        </authorList>
    </citation>
    <scope>NUCLEOTIDE SEQUENCE [LARGE SCALE GENOMIC DNA]</scope>
    <source>
        <strain evidence="3 4">CBS 102.13</strain>
    </source>
</reference>
<dbReference type="InterPro" id="IPR039540">
    <property type="entry name" value="UBL3-like_ubiquitin_dom"/>
</dbReference>
<dbReference type="PANTHER" id="PTHR13169">
    <property type="entry name" value="UBIQUITIN-LIKE PROTEIN 3 HCG-1 PROTEIN"/>
    <property type="match status" value="1"/>
</dbReference>
<dbReference type="OrthoDB" id="1043111at2759"/>
<evidence type="ECO:0000313" key="4">
    <source>
        <dbReference type="Proteomes" id="UP000234585"/>
    </source>
</evidence>
<dbReference type="SUPFAM" id="SSF54236">
    <property type="entry name" value="Ubiquitin-like"/>
    <property type="match status" value="1"/>
</dbReference>
<proteinExistence type="predicted"/>
<dbReference type="RefSeq" id="XP_024676228.1">
    <property type="nucleotide sequence ID" value="XM_024815747.1"/>
</dbReference>
<evidence type="ECO:0000313" key="3">
    <source>
        <dbReference type="EMBL" id="PLB42216.1"/>
    </source>
</evidence>
<dbReference type="InterPro" id="IPR040015">
    <property type="entry name" value="UBL3-like"/>
</dbReference>
<dbReference type="PANTHER" id="PTHR13169:SF0">
    <property type="entry name" value="UBIQUITIN-LIKE PROTEIN 3"/>
    <property type="match status" value="1"/>
</dbReference>
<dbReference type="STRING" id="41067.A0A2I2FNL6"/>
<dbReference type="GeneID" id="36522907"/>
<keyword evidence="4" id="KW-1185">Reference proteome</keyword>
<evidence type="ECO:0000256" key="1">
    <source>
        <dbReference type="SAM" id="MobiDB-lite"/>
    </source>
</evidence>
<feature type="region of interest" description="Disordered" evidence="1">
    <location>
        <begin position="249"/>
        <end position="280"/>
    </location>
</feature>
<organism evidence="3 4">
    <name type="scientific">Aspergillus candidus</name>
    <dbReference type="NCBI Taxonomy" id="41067"/>
    <lineage>
        <taxon>Eukaryota</taxon>
        <taxon>Fungi</taxon>
        <taxon>Dikarya</taxon>
        <taxon>Ascomycota</taxon>
        <taxon>Pezizomycotina</taxon>
        <taxon>Eurotiomycetes</taxon>
        <taxon>Eurotiomycetidae</taxon>
        <taxon>Eurotiales</taxon>
        <taxon>Aspergillaceae</taxon>
        <taxon>Aspergillus</taxon>
        <taxon>Aspergillus subgen. Circumdati</taxon>
    </lineage>
</organism>
<dbReference type="AlphaFoldDB" id="A0A2I2FNL6"/>
<accession>A0A2I2FNL6</accession>
<protein>
    <recommendedName>
        <fullName evidence="2">UBL3-like ubiquitin domain-containing protein</fullName>
    </recommendedName>
</protein>
<dbReference type="Proteomes" id="UP000234585">
    <property type="component" value="Unassembled WGS sequence"/>
</dbReference>
<dbReference type="EMBL" id="KZ559118">
    <property type="protein sequence ID" value="PLB42216.1"/>
    <property type="molecule type" value="Genomic_DNA"/>
</dbReference>
<feature type="compositionally biased region" description="Polar residues" evidence="1">
    <location>
        <begin position="118"/>
        <end position="132"/>
    </location>
</feature>
<feature type="compositionally biased region" description="Pro residues" evidence="1">
    <location>
        <begin position="26"/>
        <end position="42"/>
    </location>
</feature>
<feature type="domain" description="UBL3-like ubiquitin" evidence="2">
    <location>
        <begin position="183"/>
        <end position="257"/>
    </location>
</feature>
<feature type="region of interest" description="Disordered" evidence="1">
    <location>
        <begin position="1"/>
        <end position="143"/>
    </location>
</feature>
<sequence>MASNDQPLSDASKDDPVSAVAVSQEPQPPQSQQQPPPPPPPQQLLQPQESQQQQQPQQQTLPPTELNANSHPSNPDQVSQENTVSTTGTIPGTGNDTQTPVATAQRTDGDAPIESNEAKSATSGVQPSSPASDASVKETEVEDTGPSLLITLLLITGSRHPLRIDGSYLRKRSINVENDDPFAMSVYTLKELIWRGWRQDWETRPSSPSAIRLISFGKLLDDNAPLSDSKFNHDAPNVVHMTVKPQEIVDEEDSKGAKTTGYAREREASERSPSCRCVIQ</sequence>
<feature type="compositionally biased region" description="Low complexity" evidence="1">
    <location>
        <begin position="43"/>
        <end position="65"/>
    </location>
</feature>
<dbReference type="Pfam" id="PF13881">
    <property type="entry name" value="Rad60-SLD_2"/>
    <property type="match status" value="1"/>
</dbReference>
<dbReference type="Gene3D" id="3.10.20.90">
    <property type="entry name" value="Phosphatidylinositol 3-kinase Catalytic Subunit, Chain A, domain 1"/>
    <property type="match status" value="1"/>
</dbReference>
<evidence type="ECO:0000259" key="2">
    <source>
        <dbReference type="Pfam" id="PF13881"/>
    </source>
</evidence>
<feature type="compositionally biased region" description="Polar residues" evidence="1">
    <location>
        <begin position="66"/>
        <end position="106"/>
    </location>
</feature>
<name>A0A2I2FNL6_ASPCN</name>